<feature type="compositionally biased region" description="Pro residues" evidence="1">
    <location>
        <begin position="126"/>
        <end position="159"/>
    </location>
</feature>
<dbReference type="OrthoDB" id="5294582at2"/>
<keyword evidence="2" id="KW-1133">Transmembrane helix</keyword>
<dbReference type="STRING" id="180197.SAMN02982919_01731"/>
<feature type="compositionally biased region" description="Low complexity" evidence="1">
    <location>
        <begin position="71"/>
        <end position="86"/>
    </location>
</feature>
<feature type="compositionally biased region" description="Pro residues" evidence="1">
    <location>
        <begin position="87"/>
        <end position="107"/>
    </location>
</feature>
<feature type="compositionally biased region" description="Low complexity" evidence="1">
    <location>
        <begin position="160"/>
        <end position="174"/>
    </location>
</feature>
<sequence length="479" mass="50290">MSQITRCPSCATSFKVVPDQLRISEGWVRCGHCEHVFDATEHLQPQPTAATPAPADIQSGAQNATLPTPLAAASATRPVSPADPWEIPLPPPPAAPSPEELAPPPPEVLDFAAPTASSIDLDWPEAAPPPPPITAPVPPPPPPPPPPAPIPAPPAPAPIPAASIPTDIDWPEPALELEAEATTEAELARAAEAEANASPVMPELDLAPLPTPKPEAKEVFSAPALAPSLSLDERIEPSGPLDWAQDTPAATARPAAALAATTPVHPAPNTAAPATAAVPTRKNKNKRPAPVSADPPPPPTADTPDVGPDEPSFVRAARRKALWRKPLVRLGLALLATLLLLGLIGQVLVHDRHRLAASQPSWRPMLELLCGPLNCTVDLYRQIGAVVIESSSFNRVDGGVYHFAVTLKNRSGLMLEMPAVELTLTDANEQPVLRRVFMPQELGAGTTLAAHAEWSSTVLVRIATGNTPMAGYRVLAFYP</sequence>
<feature type="region of interest" description="Disordered" evidence="1">
    <location>
        <begin position="71"/>
        <end position="220"/>
    </location>
</feature>
<dbReference type="NCBIfam" id="TIGR02098">
    <property type="entry name" value="MJ0042_CXXC"/>
    <property type="match status" value="1"/>
</dbReference>
<keyword evidence="2" id="KW-0812">Transmembrane</keyword>
<organism evidence="4 5">
    <name type="scientific">Giesbergeria anulus</name>
    <dbReference type="NCBI Taxonomy" id="180197"/>
    <lineage>
        <taxon>Bacteria</taxon>
        <taxon>Pseudomonadati</taxon>
        <taxon>Pseudomonadota</taxon>
        <taxon>Betaproteobacteria</taxon>
        <taxon>Burkholderiales</taxon>
        <taxon>Comamonadaceae</taxon>
        <taxon>Giesbergeria</taxon>
    </lineage>
</organism>
<keyword evidence="2" id="KW-0472">Membrane</keyword>
<evidence type="ECO:0000259" key="3">
    <source>
        <dbReference type="Pfam" id="PF13719"/>
    </source>
</evidence>
<dbReference type="InterPro" id="IPR021834">
    <property type="entry name" value="DUF3426"/>
</dbReference>
<feature type="region of interest" description="Disordered" evidence="1">
    <location>
        <begin position="236"/>
        <end position="311"/>
    </location>
</feature>
<evidence type="ECO:0000313" key="5">
    <source>
        <dbReference type="Proteomes" id="UP000199766"/>
    </source>
</evidence>
<dbReference type="RefSeq" id="WP_091455964.1">
    <property type="nucleotide sequence ID" value="NZ_FOGD01000004.1"/>
</dbReference>
<protein>
    <submittedName>
        <fullName evidence="4">MJ0042 family finger-like domain-containing protein</fullName>
    </submittedName>
</protein>
<dbReference type="Pfam" id="PF11906">
    <property type="entry name" value="DUF3426"/>
    <property type="match status" value="1"/>
</dbReference>
<dbReference type="Pfam" id="PF13719">
    <property type="entry name" value="Zn_ribbon_5"/>
    <property type="match status" value="1"/>
</dbReference>
<proteinExistence type="predicted"/>
<name>A0A1H9LCK8_9BURK</name>
<evidence type="ECO:0000256" key="2">
    <source>
        <dbReference type="SAM" id="Phobius"/>
    </source>
</evidence>
<dbReference type="PRINTS" id="PR01217">
    <property type="entry name" value="PRICHEXTENSN"/>
</dbReference>
<keyword evidence="5" id="KW-1185">Reference proteome</keyword>
<feature type="domain" description="Zinc finger/thioredoxin putative" evidence="3">
    <location>
        <begin position="4"/>
        <end position="39"/>
    </location>
</feature>
<feature type="compositionally biased region" description="Low complexity" evidence="1">
    <location>
        <begin position="244"/>
        <end position="280"/>
    </location>
</feature>
<accession>A0A1H9LCK8</accession>
<dbReference type="Proteomes" id="UP000199766">
    <property type="component" value="Unassembled WGS sequence"/>
</dbReference>
<gene>
    <name evidence="4" type="ORF">SAMN02982919_01731</name>
</gene>
<evidence type="ECO:0000256" key="1">
    <source>
        <dbReference type="SAM" id="MobiDB-lite"/>
    </source>
</evidence>
<dbReference type="AlphaFoldDB" id="A0A1H9LCK8"/>
<reference evidence="4 5" key="1">
    <citation type="submission" date="2016-10" db="EMBL/GenBank/DDBJ databases">
        <authorList>
            <person name="de Groot N.N."/>
        </authorList>
    </citation>
    <scope>NUCLEOTIDE SEQUENCE [LARGE SCALE GENOMIC DNA]</scope>
    <source>
        <strain evidence="4 5">ATCC 35958</strain>
    </source>
</reference>
<dbReference type="EMBL" id="FOGD01000004">
    <property type="protein sequence ID" value="SER09100.1"/>
    <property type="molecule type" value="Genomic_DNA"/>
</dbReference>
<dbReference type="InterPro" id="IPR011723">
    <property type="entry name" value="Znf/thioredoxin_put"/>
</dbReference>
<evidence type="ECO:0000313" key="4">
    <source>
        <dbReference type="EMBL" id="SER09100.1"/>
    </source>
</evidence>
<feature type="transmembrane region" description="Helical" evidence="2">
    <location>
        <begin position="327"/>
        <end position="349"/>
    </location>
</feature>